<evidence type="ECO:0008006" key="4">
    <source>
        <dbReference type="Google" id="ProtNLM"/>
    </source>
</evidence>
<comment type="caution">
    <text evidence="2">The sequence shown here is derived from an EMBL/GenBank/DDBJ whole genome shotgun (WGS) entry which is preliminary data.</text>
</comment>
<evidence type="ECO:0000313" key="3">
    <source>
        <dbReference type="Proteomes" id="UP000584642"/>
    </source>
</evidence>
<dbReference type="EMBL" id="JABFDB010000011">
    <property type="protein sequence ID" value="NYZ21378.1"/>
    <property type="molecule type" value="Genomic_DNA"/>
</dbReference>
<keyword evidence="3" id="KW-1185">Reference proteome</keyword>
<name>A0ABX2TE09_9PROT</name>
<feature type="signal peptide" evidence="1">
    <location>
        <begin position="1"/>
        <end position="21"/>
    </location>
</feature>
<protein>
    <recommendedName>
        <fullName evidence="4">Molybdopterin-dependent oxidoreductase</fullName>
    </recommendedName>
</protein>
<keyword evidence="1" id="KW-0732">Signal</keyword>
<feature type="chain" id="PRO_5045067832" description="Molybdopterin-dependent oxidoreductase" evidence="1">
    <location>
        <begin position="22"/>
        <end position="183"/>
    </location>
</feature>
<evidence type="ECO:0000313" key="2">
    <source>
        <dbReference type="EMBL" id="NYZ21378.1"/>
    </source>
</evidence>
<reference evidence="2 3" key="1">
    <citation type="submission" date="2020-05" db="EMBL/GenBank/DDBJ databases">
        <title>Azospirillum oleiclasticum sp. nov, a nitrogen-fixing and heavy crude oil-emulsifying bacterium isolated from the crude oil of Yumen Oilfield.</title>
        <authorList>
            <person name="Wu D."/>
            <person name="Cai M."/>
            <person name="Zhang X."/>
        </authorList>
    </citation>
    <scope>NUCLEOTIDE SEQUENCE [LARGE SCALE GENOMIC DNA]</scope>
    <source>
        <strain evidence="2 3">ROY-1-1-2</strain>
    </source>
</reference>
<dbReference type="RefSeq" id="WP_180283139.1">
    <property type="nucleotide sequence ID" value="NZ_JABFDB010000011.1"/>
</dbReference>
<sequence length="183" mass="19178">MVMRTIAAALLLALAAGPAAAECVAKGNAIVLTVAGNIASPNRGPFVESTDRFHAFRGNQWEKARTFTIDELAALPQMAVRTVVPYDGKSYRFEGPALADVLKAAGAASGTVAVQAIDGYEVELSPEIQAADKQVLALCQEGKPLGLGALGPLYTVVPMADGATPTDDQSNRQIWAAHYINVK</sequence>
<dbReference type="Proteomes" id="UP000584642">
    <property type="component" value="Unassembled WGS sequence"/>
</dbReference>
<dbReference type="SUPFAM" id="SSF56524">
    <property type="entry name" value="Oxidoreductase molybdopterin-binding domain"/>
    <property type="match status" value="1"/>
</dbReference>
<accession>A0ABX2TE09</accession>
<organism evidence="2 3">
    <name type="scientific">Azospirillum oleiclasticum</name>
    <dbReference type="NCBI Taxonomy" id="2735135"/>
    <lineage>
        <taxon>Bacteria</taxon>
        <taxon>Pseudomonadati</taxon>
        <taxon>Pseudomonadota</taxon>
        <taxon>Alphaproteobacteria</taxon>
        <taxon>Rhodospirillales</taxon>
        <taxon>Azospirillaceae</taxon>
        <taxon>Azospirillum</taxon>
    </lineage>
</organism>
<dbReference type="InterPro" id="IPR036374">
    <property type="entry name" value="OxRdtase_Mopterin-bd_sf"/>
</dbReference>
<gene>
    <name evidence="2" type="ORF">HND93_16810</name>
</gene>
<proteinExistence type="predicted"/>
<dbReference type="Gene3D" id="3.90.420.10">
    <property type="entry name" value="Oxidoreductase, molybdopterin-binding domain"/>
    <property type="match status" value="1"/>
</dbReference>
<evidence type="ECO:0000256" key="1">
    <source>
        <dbReference type="SAM" id="SignalP"/>
    </source>
</evidence>